<organism evidence="2 3">
    <name type="scientific">Gymnopus androsaceus JB14</name>
    <dbReference type="NCBI Taxonomy" id="1447944"/>
    <lineage>
        <taxon>Eukaryota</taxon>
        <taxon>Fungi</taxon>
        <taxon>Dikarya</taxon>
        <taxon>Basidiomycota</taxon>
        <taxon>Agaricomycotina</taxon>
        <taxon>Agaricomycetes</taxon>
        <taxon>Agaricomycetidae</taxon>
        <taxon>Agaricales</taxon>
        <taxon>Marasmiineae</taxon>
        <taxon>Omphalotaceae</taxon>
        <taxon>Gymnopus</taxon>
    </lineage>
</organism>
<name>A0A6A4H3U7_9AGAR</name>
<dbReference type="GO" id="GO:0004540">
    <property type="term" value="F:RNA nuclease activity"/>
    <property type="evidence" value="ECO:0007669"/>
    <property type="project" value="InterPro"/>
</dbReference>
<dbReference type="AlphaFoldDB" id="A0A6A4H3U7"/>
<accession>A0A6A4H3U7</accession>
<feature type="domain" description="NYN" evidence="1">
    <location>
        <begin position="7"/>
        <end position="76"/>
    </location>
</feature>
<dbReference type="Proteomes" id="UP000799118">
    <property type="component" value="Unassembled WGS sequence"/>
</dbReference>
<dbReference type="OrthoDB" id="549353at2759"/>
<evidence type="ECO:0000259" key="1">
    <source>
        <dbReference type="Pfam" id="PF01936"/>
    </source>
</evidence>
<keyword evidence="3" id="KW-1185">Reference proteome</keyword>
<dbReference type="Pfam" id="PF01936">
    <property type="entry name" value="NYN"/>
    <property type="match status" value="1"/>
</dbReference>
<protein>
    <recommendedName>
        <fullName evidence="1">NYN domain-containing protein</fullName>
    </recommendedName>
</protein>
<sequence length="79" mass="8847">MEETGQVAIFWDYENCAAPSSLSGYELVRRIRNLAHEFGSIKLLKAYMELSEQSINSPRLITLQSELQSSGVSVTDCPH</sequence>
<feature type="non-terminal residue" evidence="2">
    <location>
        <position position="79"/>
    </location>
</feature>
<proteinExistence type="predicted"/>
<dbReference type="CDD" id="cd10910">
    <property type="entry name" value="PIN_limkain_b1_N_like"/>
    <property type="match status" value="1"/>
</dbReference>
<gene>
    <name evidence="2" type="ORF">BT96DRAFT_752969</name>
</gene>
<dbReference type="InterPro" id="IPR021139">
    <property type="entry name" value="NYN"/>
</dbReference>
<evidence type="ECO:0000313" key="2">
    <source>
        <dbReference type="EMBL" id="KAE9392358.1"/>
    </source>
</evidence>
<dbReference type="EMBL" id="ML769598">
    <property type="protein sequence ID" value="KAE9392358.1"/>
    <property type="molecule type" value="Genomic_DNA"/>
</dbReference>
<evidence type="ECO:0000313" key="3">
    <source>
        <dbReference type="Proteomes" id="UP000799118"/>
    </source>
</evidence>
<reference evidence="2" key="1">
    <citation type="journal article" date="2019" name="Environ. Microbiol.">
        <title>Fungal ecological strategies reflected in gene transcription - a case study of two litter decomposers.</title>
        <authorList>
            <person name="Barbi F."/>
            <person name="Kohler A."/>
            <person name="Barry K."/>
            <person name="Baskaran P."/>
            <person name="Daum C."/>
            <person name="Fauchery L."/>
            <person name="Ihrmark K."/>
            <person name="Kuo A."/>
            <person name="LaButti K."/>
            <person name="Lipzen A."/>
            <person name="Morin E."/>
            <person name="Grigoriev I.V."/>
            <person name="Henrissat B."/>
            <person name="Lindahl B."/>
            <person name="Martin F."/>
        </authorList>
    </citation>
    <scope>NUCLEOTIDE SEQUENCE</scope>
    <source>
        <strain evidence="2">JB14</strain>
    </source>
</reference>